<reference evidence="3 5" key="2">
    <citation type="submission" date="2018-11" db="EMBL/GenBank/DDBJ databases">
        <title>Species Designations Belie Phenotypic and Genotypic Heterogeneity in Oral Streptococci.</title>
        <authorList>
            <person name="Velsko I."/>
        </authorList>
    </citation>
    <scope>NUCLEOTIDE SEQUENCE [LARGE SCALE GENOMIC DNA]</scope>
    <source>
        <strain evidence="3 5">KLC03</strain>
    </source>
</reference>
<dbReference type="InterPro" id="IPR007074">
    <property type="entry name" value="LicD/FKTN/FKRP_NTP_transf"/>
</dbReference>
<feature type="domain" description="LicD/FKTN/FKRP nucleotidyltransferase" evidence="1">
    <location>
        <begin position="47"/>
        <end position="278"/>
    </location>
</feature>
<dbReference type="Proteomes" id="UP000269317">
    <property type="component" value="Unassembled WGS sequence"/>
</dbReference>
<dbReference type="GO" id="GO:0009100">
    <property type="term" value="P:glycoprotein metabolic process"/>
    <property type="evidence" value="ECO:0007669"/>
    <property type="project" value="UniProtKB-ARBA"/>
</dbReference>
<dbReference type="Pfam" id="PF04991">
    <property type="entry name" value="LicD"/>
    <property type="match status" value="1"/>
</dbReference>
<dbReference type="PANTHER" id="PTHR43404">
    <property type="entry name" value="LIPOPOLYSACCHARIDE CHOLINEPHOSPHOTRANSFERASE LICD"/>
    <property type="match status" value="1"/>
</dbReference>
<evidence type="ECO:0000313" key="4">
    <source>
        <dbReference type="Proteomes" id="UP000183504"/>
    </source>
</evidence>
<evidence type="ECO:0000313" key="2">
    <source>
        <dbReference type="EMBL" id="CEL91346.1"/>
    </source>
</evidence>
<name>A0A0B7GNU6_STRSA</name>
<dbReference type="Proteomes" id="UP000183504">
    <property type="component" value="Unassembled WGS sequence"/>
</dbReference>
<gene>
    <name evidence="3" type="ORF">D8887_00525</name>
    <name evidence="2" type="ORF">SSV_2072</name>
</gene>
<sequence>MRGTSKIEWELALGERFSPMYQKITDDKLKVLQKAYLKMYKKFDAECRRHHIHSYMVAGTLIGSLRHGGYIPWDDDIDLVMFREDYNRLQEIFADSEDFELISPADATDSVFKVLKLQSKSLTYYDVLGEGFSKKKHLYLDMLPIDFVPENNMLRKLKGLLFRALDLSHNSSRCYTKFTPHLTYMAKESKELRQNLWIRRLIGFPSFIMGPANMYKLMEKLIQSNKKTSKITIAYGVKGYLGETIDYESFYPAKKYSFEGYEFDGPNDADKYLTNRYGDYMTPPEKKEQTERHVRLRDNWVELIEGR</sequence>
<dbReference type="EMBL" id="RJML01000001">
    <property type="protein sequence ID" value="RSI12143.1"/>
    <property type="molecule type" value="Genomic_DNA"/>
</dbReference>
<proteinExistence type="predicted"/>
<reference evidence="2 4" key="1">
    <citation type="submission" date="2015-01" db="EMBL/GenBank/DDBJ databases">
        <authorList>
            <person name="Pelicic Vladimir"/>
        </authorList>
    </citation>
    <scope>NUCLEOTIDE SEQUENCE [LARGE SCALE GENOMIC DNA]</scope>
    <source>
        <strain evidence="2 4">2908</strain>
    </source>
</reference>
<dbReference type="GeneID" id="48424611"/>
<dbReference type="EMBL" id="CDMW01000001">
    <property type="protein sequence ID" value="CEL91346.1"/>
    <property type="molecule type" value="Genomic_DNA"/>
</dbReference>
<organism evidence="2 4">
    <name type="scientific">Streptococcus sanguinis</name>
    <dbReference type="NCBI Taxonomy" id="1305"/>
    <lineage>
        <taxon>Bacteria</taxon>
        <taxon>Bacillati</taxon>
        <taxon>Bacillota</taxon>
        <taxon>Bacilli</taxon>
        <taxon>Lactobacillales</taxon>
        <taxon>Streptococcaceae</taxon>
        <taxon>Streptococcus</taxon>
    </lineage>
</organism>
<protein>
    <submittedName>
        <fullName evidence="3">LicD family protein</fullName>
    </submittedName>
</protein>
<evidence type="ECO:0000313" key="5">
    <source>
        <dbReference type="Proteomes" id="UP000269317"/>
    </source>
</evidence>
<dbReference type="AlphaFoldDB" id="A0A0B7GNU6"/>
<accession>A0A0B7GNU6</accession>
<dbReference type="PANTHER" id="PTHR43404:SF2">
    <property type="entry name" value="LIPOPOLYSACCHARIDE CHOLINEPHOSPHOTRANSFERASE LICD"/>
    <property type="match status" value="1"/>
</dbReference>
<dbReference type="RefSeq" id="WP_002914162.1">
    <property type="nucleotide sequence ID" value="NZ_CBCSBD010000002.1"/>
</dbReference>
<evidence type="ECO:0000259" key="1">
    <source>
        <dbReference type="Pfam" id="PF04991"/>
    </source>
</evidence>
<evidence type="ECO:0000313" key="3">
    <source>
        <dbReference type="EMBL" id="RSI12143.1"/>
    </source>
</evidence>
<dbReference type="InterPro" id="IPR052942">
    <property type="entry name" value="LPS_cholinephosphotransferase"/>
</dbReference>